<keyword evidence="2" id="KW-1133">Transmembrane helix</keyword>
<gene>
    <name evidence="4" type="ORF">UX19_C0003G0023</name>
</gene>
<name>A0A0G1Q3K0_9BACT</name>
<dbReference type="PANTHER" id="PTHR33392:SF6">
    <property type="entry name" value="POLYISOPRENYL-TEICHOIC ACID--PEPTIDOGLYCAN TEICHOIC ACID TRANSFERASE TAGU"/>
    <property type="match status" value="1"/>
</dbReference>
<proteinExistence type="inferred from homology"/>
<dbReference type="NCBIfam" id="TIGR00350">
    <property type="entry name" value="lytR_cpsA_psr"/>
    <property type="match status" value="1"/>
</dbReference>
<feature type="domain" description="Cell envelope-related transcriptional attenuator" evidence="3">
    <location>
        <begin position="103"/>
        <end position="273"/>
    </location>
</feature>
<dbReference type="EMBL" id="LCLG01000003">
    <property type="protein sequence ID" value="KKU12268.1"/>
    <property type="molecule type" value="Genomic_DNA"/>
</dbReference>
<sequence length="367" mass="40937">MEEVISQPAGGAKKRIFWQRIKRKILKHVWLVRAGIIAGVALGIFLMVWLVNLLVGKSIFGTYFLLVRDFVFTPEGKIESFEGTTNILVLGKGGEGHEAPDLTDTIIYLSVTHKPQAAYLISIPRDIWIAQIRAKVNSAYYWGNVRQEGGGMVLAKSTVEEIVGQPIHYAIVIDFAAFKKVIDILGGVEVEVERSFVDEKYPIPGRENDECGGDKEFKCRYEKVTFEKGLRVMDGEAALKFVRSRNAQGEEGTDIAREARQQKVIAAIKNKVLSSEIALSPRKLLALFEVAKDHIETDMPAPAAAIVARRIFQAKNKISTYVVPENYLLNPPTSPRYDNLYVFIPQAGDWEEVHSWVGCIISGGLCE</sequence>
<comment type="similarity">
    <text evidence="1">Belongs to the LytR/CpsA/Psr (LCP) family.</text>
</comment>
<dbReference type="InterPro" id="IPR050922">
    <property type="entry name" value="LytR/CpsA/Psr_CW_biosynth"/>
</dbReference>
<reference evidence="4 5" key="1">
    <citation type="journal article" date="2015" name="Nature">
        <title>rRNA introns, odd ribosomes, and small enigmatic genomes across a large radiation of phyla.</title>
        <authorList>
            <person name="Brown C.T."/>
            <person name="Hug L.A."/>
            <person name="Thomas B.C."/>
            <person name="Sharon I."/>
            <person name="Castelle C.J."/>
            <person name="Singh A."/>
            <person name="Wilkins M.J."/>
            <person name="Williams K.H."/>
            <person name="Banfield J.F."/>
        </authorList>
    </citation>
    <scope>NUCLEOTIDE SEQUENCE [LARGE SCALE GENOMIC DNA]</scope>
</reference>
<evidence type="ECO:0000313" key="4">
    <source>
        <dbReference type="EMBL" id="KKU12268.1"/>
    </source>
</evidence>
<keyword evidence="2" id="KW-0812">Transmembrane</keyword>
<keyword evidence="2" id="KW-0472">Membrane</keyword>
<evidence type="ECO:0000313" key="5">
    <source>
        <dbReference type="Proteomes" id="UP000034653"/>
    </source>
</evidence>
<dbReference type="InterPro" id="IPR004474">
    <property type="entry name" value="LytR_CpsA_psr"/>
</dbReference>
<organism evidence="4 5">
    <name type="scientific">Candidatus Woesebacteria bacterium GW2011_GWA1_45_8</name>
    <dbReference type="NCBI Taxonomy" id="1618559"/>
    <lineage>
        <taxon>Bacteria</taxon>
        <taxon>Candidatus Woeseibacteriota</taxon>
    </lineage>
</organism>
<accession>A0A0G1Q3K0</accession>
<comment type="caution">
    <text evidence="4">The sequence shown here is derived from an EMBL/GenBank/DDBJ whole genome shotgun (WGS) entry which is preliminary data.</text>
</comment>
<feature type="transmembrane region" description="Helical" evidence="2">
    <location>
        <begin position="30"/>
        <end position="51"/>
    </location>
</feature>
<dbReference type="Gene3D" id="3.40.630.190">
    <property type="entry name" value="LCP protein"/>
    <property type="match status" value="1"/>
</dbReference>
<dbReference type="Proteomes" id="UP000034653">
    <property type="component" value="Unassembled WGS sequence"/>
</dbReference>
<evidence type="ECO:0000256" key="2">
    <source>
        <dbReference type="SAM" id="Phobius"/>
    </source>
</evidence>
<dbReference type="PANTHER" id="PTHR33392">
    <property type="entry name" value="POLYISOPRENYL-TEICHOIC ACID--PEPTIDOGLYCAN TEICHOIC ACID TRANSFERASE TAGU"/>
    <property type="match status" value="1"/>
</dbReference>
<dbReference type="Pfam" id="PF03816">
    <property type="entry name" value="LytR_cpsA_psr"/>
    <property type="match status" value="1"/>
</dbReference>
<evidence type="ECO:0000256" key="1">
    <source>
        <dbReference type="ARBA" id="ARBA00006068"/>
    </source>
</evidence>
<protein>
    <submittedName>
        <fullName evidence="4">Cell envelope-related function transcriptional attenuator, LytR/CpsA family</fullName>
    </submittedName>
</protein>
<evidence type="ECO:0000259" key="3">
    <source>
        <dbReference type="Pfam" id="PF03816"/>
    </source>
</evidence>
<dbReference type="AlphaFoldDB" id="A0A0G1Q3K0"/>